<name>A0A1B6E2T1_9HEMI</name>
<dbReference type="EMBL" id="GEDC01005094">
    <property type="protein sequence ID" value="JAS32204.1"/>
    <property type="molecule type" value="Transcribed_RNA"/>
</dbReference>
<sequence>MTKLGVSNDGKIEYFTLTKDDAQEALEVIRAGFFPHENICVACEVALNPAASKELEQLLLDIAQDEVSVFGREKNTKNIVGVCFNKIQVNISVQRMERI</sequence>
<dbReference type="Gene3D" id="3.40.630.30">
    <property type="match status" value="1"/>
</dbReference>
<accession>A0A1B6E2T1</accession>
<evidence type="ECO:0000313" key="1">
    <source>
        <dbReference type="EMBL" id="JAS32204.1"/>
    </source>
</evidence>
<proteinExistence type="predicted"/>
<gene>
    <name evidence="1" type="ORF">g.45091</name>
</gene>
<protein>
    <submittedName>
        <fullName evidence="1">Uncharacterized protein</fullName>
    </submittedName>
</protein>
<organism evidence="1">
    <name type="scientific">Clastoptera arizonana</name>
    <name type="common">Arizona spittle bug</name>
    <dbReference type="NCBI Taxonomy" id="38151"/>
    <lineage>
        <taxon>Eukaryota</taxon>
        <taxon>Metazoa</taxon>
        <taxon>Ecdysozoa</taxon>
        <taxon>Arthropoda</taxon>
        <taxon>Hexapoda</taxon>
        <taxon>Insecta</taxon>
        <taxon>Pterygota</taxon>
        <taxon>Neoptera</taxon>
        <taxon>Paraneoptera</taxon>
        <taxon>Hemiptera</taxon>
        <taxon>Auchenorrhyncha</taxon>
        <taxon>Cercopoidea</taxon>
        <taxon>Clastopteridae</taxon>
        <taxon>Clastoptera</taxon>
    </lineage>
</organism>
<reference evidence="1" key="1">
    <citation type="submission" date="2015-12" db="EMBL/GenBank/DDBJ databases">
        <title>De novo transcriptome assembly of four potential Pierce s Disease insect vectors from Arizona vineyards.</title>
        <authorList>
            <person name="Tassone E.E."/>
        </authorList>
    </citation>
    <scope>NUCLEOTIDE SEQUENCE</scope>
</reference>
<dbReference type="AlphaFoldDB" id="A0A1B6E2T1"/>